<proteinExistence type="inferred from homology"/>
<dbReference type="OrthoDB" id="1844152at2759"/>
<dbReference type="InterPro" id="IPR036396">
    <property type="entry name" value="Cyt_P450_sf"/>
</dbReference>
<evidence type="ECO:0000313" key="7">
    <source>
        <dbReference type="Proteomes" id="UP000620124"/>
    </source>
</evidence>
<name>A0A8H6YC19_9AGAR</name>
<keyword evidence="3" id="KW-0479">Metal-binding</keyword>
<dbReference type="EMBL" id="JACAZI010000007">
    <property type="protein sequence ID" value="KAF7355966.1"/>
    <property type="molecule type" value="Genomic_DNA"/>
</dbReference>
<comment type="similarity">
    <text evidence="2">Belongs to the cytochrome P450 family.</text>
</comment>
<dbReference type="GO" id="GO:0004497">
    <property type="term" value="F:monooxygenase activity"/>
    <property type="evidence" value="ECO:0007669"/>
    <property type="project" value="InterPro"/>
</dbReference>
<protein>
    <recommendedName>
        <fullName evidence="8">Cytochrome P450</fullName>
    </recommendedName>
</protein>
<organism evidence="6 7">
    <name type="scientific">Mycena venus</name>
    <dbReference type="NCBI Taxonomy" id="2733690"/>
    <lineage>
        <taxon>Eukaryota</taxon>
        <taxon>Fungi</taxon>
        <taxon>Dikarya</taxon>
        <taxon>Basidiomycota</taxon>
        <taxon>Agaricomycotina</taxon>
        <taxon>Agaricomycetes</taxon>
        <taxon>Agaricomycetidae</taxon>
        <taxon>Agaricales</taxon>
        <taxon>Marasmiineae</taxon>
        <taxon>Mycenaceae</taxon>
        <taxon>Mycena</taxon>
    </lineage>
</organism>
<dbReference type="GO" id="GO:0005506">
    <property type="term" value="F:iron ion binding"/>
    <property type="evidence" value="ECO:0007669"/>
    <property type="project" value="InterPro"/>
</dbReference>
<dbReference type="AlphaFoldDB" id="A0A8H6YC19"/>
<dbReference type="GO" id="GO:0020037">
    <property type="term" value="F:heme binding"/>
    <property type="evidence" value="ECO:0007669"/>
    <property type="project" value="InterPro"/>
</dbReference>
<evidence type="ECO:0000256" key="5">
    <source>
        <dbReference type="ARBA" id="ARBA00023004"/>
    </source>
</evidence>
<dbReference type="PANTHER" id="PTHR46206">
    <property type="entry name" value="CYTOCHROME P450"/>
    <property type="match status" value="1"/>
</dbReference>
<dbReference type="Pfam" id="PF00067">
    <property type="entry name" value="p450"/>
    <property type="match status" value="1"/>
</dbReference>
<dbReference type="CDD" id="cd11041">
    <property type="entry name" value="CYP503A1-like"/>
    <property type="match status" value="1"/>
</dbReference>
<dbReference type="SUPFAM" id="SSF48264">
    <property type="entry name" value="Cytochrome P450"/>
    <property type="match status" value="1"/>
</dbReference>
<gene>
    <name evidence="6" type="ORF">MVEN_00926000</name>
</gene>
<dbReference type="Gene3D" id="1.10.630.10">
    <property type="entry name" value="Cytochrome P450"/>
    <property type="match status" value="1"/>
</dbReference>
<dbReference type="InterPro" id="IPR001128">
    <property type="entry name" value="Cyt_P450"/>
</dbReference>
<evidence type="ECO:0008006" key="8">
    <source>
        <dbReference type="Google" id="ProtNLM"/>
    </source>
</evidence>
<sequence length="334" mass="37310">MLASDESDGKLVTVLPTMMRVFARTINHIFVGLPVCRNEDYLDLVVQYTVDVAVRAQLICFFPSFIRPIVGPLLSSRNKSIRRGLKHLGPLIEHRIAQAKQHGADWPGKPNDYISWLLESADAPAEGTVPDTVSRILAMNLAGLHTSSAVLTYALFDLTTYPGYIAVLRAEAERIDSFLRESQRMHDNGPLVVTRTVLDPTGFRFSDGTVVPCGSTLQIASRAEHFSPSNYENPDVFDGFRFSRMREDRQLRASAGVFNKHMISTSANHLAFGHKLHACPGRFLAVTELKAMLAHLVMHYDLCAEVEGVRPPDDAFGIVVVPNRRGRIWFRKRV</sequence>
<keyword evidence="4" id="KW-0560">Oxidoreductase</keyword>
<evidence type="ECO:0000256" key="3">
    <source>
        <dbReference type="ARBA" id="ARBA00022723"/>
    </source>
</evidence>
<dbReference type="Proteomes" id="UP000620124">
    <property type="component" value="Unassembled WGS sequence"/>
</dbReference>
<keyword evidence="7" id="KW-1185">Reference proteome</keyword>
<accession>A0A8H6YC19</accession>
<evidence type="ECO:0000256" key="2">
    <source>
        <dbReference type="ARBA" id="ARBA00010617"/>
    </source>
</evidence>
<comment type="caution">
    <text evidence="6">The sequence shown here is derived from an EMBL/GenBank/DDBJ whole genome shotgun (WGS) entry which is preliminary data.</text>
</comment>
<comment type="cofactor">
    <cofactor evidence="1">
        <name>heme</name>
        <dbReference type="ChEBI" id="CHEBI:30413"/>
    </cofactor>
</comment>
<keyword evidence="5" id="KW-0408">Iron</keyword>
<evidence type="ECO:0000313" key="6">
    <source>
        <dbReference type="EMBL" id="KAF7355966.1"/>
    </source>
</evidence>
<evidence type="ECO:0000256" key="4">
    <source>
        <dbReference type="ARBA" id="ARBA00023002"/>
    </source>
</evidence>
<reference evidence="6" key="1">
    <citation type="submission" date="2020-05" db="EMBL/GenBank/DDBJ databases">
        <title>Mycena genomes resolve the evolution of fungal bioluminescence.</title>
        <authorList>
            <person name="Tsai I.J."/>
        </authorList>
    </citation>
    <scope>NUCLEOTIDE SEQUENCE</scope>
    <source>
        <strain evidence="6">CCC161011</strain>
    </source>
</reference>
<evidence type="ECO:0000256" key="1">
    <source>
        <dbReference type="ARBA" id="ARBA00001971"/>
    </source>
</evidence>
<dbReference type="GO" id="GO:0016705">
    <property type="term" value="F:oxidoreductase activity, acting on paired donors, with incorporation or reduction of molecular oxygen"/>
    <property type="evidence" value="ECO:0007669"/>
    <property type="project" value="InterPro"/>
</dbReference>